<comment type="caution">
    <text evidence="3">The sequence shown here is derived from an EMBL/GenBank/DDBJ whole genome shotgun (WGS) entry which is preliminary data.</text>
</comment>
<proteinExistence type="inferred from homology"/>
<comment type="similarity">
    <text evidence="1">Belongs to the isochorismatase family.</text>
</comment>
<gene>
    <name evidence="3" type="ORF">FYJ29_00975</name>
</gene>
<dbReference type="InterPro" id="IPR052347">
    <property type="entry name" value="Isochorismatase_Nicotinamidase"/>
</dbReference>
<dbReference type="EMBL" id="VULT01000001">
    <property type="protein sequence ID" value="MSS16349.1"/>
    <property type="molecule type" value="Genomic_DNA"/>
</dbReference>
<evidence type="ECO:0000256" key="2">
    <source>
        <dbReference type="ARBA" id="ARBA00022801"/>
    </source>
</evidence>
<evidence type="ECO:0000313" key="4">
    <source>
        <dbReference type="Proteomes" id="UP000483362"/>
    </source>
</evidence>
<evidence type="ECO:0000256" key="1">
    <source>
        <dbReference type="ARBA" id="ARBA00006336"/>
    </source>
</evidence>
<keyword evidence="2" id="KW-0378">Hydrolase</keyword>
<evidence type="ECO:0000313" key="3">
    <source>
        <dbReference type="EMBL" id="MSS16349.1"/>
    </source>
</evidence>
<dbReference type="PANTHER" id="PTHR11080:SF2">
    <property type="entry name" value="LD05707P"/>
    <property type="match status" value="1"/>
</dbReference>
<name>A0A6L5X7K2_9BACT</name>
<dbReference type="Gene3D" id="3.40.50.850">
    <property type="entry name" value="Isochorismatase-like"/>
    <property type="match status" value="1"/>
</dbReference>
<dbReference type="InterPro" id="IPR036380">
    <property type="entry name" value="Isochorismatase-like_sf"/>
</dbReference>
<dbReference type="GO" id="GO:0016787">
    <property type="term" value="F:hydrolase activity"/>
    <property type="evidence" value="ECO:0007669"/>
    <property type="project" value="UniProtKB-KW"/>
</dbReference>
<keyword evidence="4" id="KW-1185">Reference proteome</keyword>
<dbReference type="Proteomes" id="UP000483362">
    <property type="component" value="Unassembled WGS sequence"/>
</dbReference>
<sequence length="184" mass="20242">MEEKKLLLIVDPQVDFITGTLPVPGAEQAMNDLARYIIDHDGDYHAKVVTGDWHPLDHCSFEPNGGQWPVHCVQHSPGAATWWPLLEALYSTRGATEFLTKGDDKSREEYSIMQNPDSGAFLTWLLAGKSKYTQVHVCGLAGDVCVLNTLRDLMPLCGSRIKVLEQYAPSLDGGKALSSFLAGR</sequence>
<reference evidence="3 4" key="1">
    <citation type="submission" date="2019-08" db="EMBL/GenBank/DDBJ databases">
        <title>In-depth cultivation of the pig gut microbiome towards novel bacterial diversity and tailored functional studies.</title>
        <authorList>
            <person name="Wylensek D."/>
            <person name="Hitch T.C.A."/>
            <person name="Clavel T."/>
        </authorList>
    </citation>
    <scope>NUCLEOTIDE SEQUENCE [LARGE SCALE GENOMIC DNA]</scope>
    <source>
        <strain evidence="3 4">Oil-RF-744-WCA-WT-10</strain>
    </source>
</reference>
<dbReference type="AlphaFoldDB" id="A0A6L5X7K2"/>
<dbReference type="SUPFAM" id="SSF52499">
    <property type="entry name" value="Isochorismatase-like hydrolases"/>
    <property type="match status" value="1"/>
</dbReference>
<organism evidence="3 4">
    <name type="scientific">Sodaliphilus pleomorphus</name>
    <dbReference type="NCBI Taxonomy" id="2606626"/>
    <lineage>
        <taxon>Bacteria</taxon>
        <taxon>Pseudomonadati</taxon>
        <taxon>Bacteroidota</taxon>
        <taxon>Bacteroidia</taxon>
        <taxon>Bacteroidales</taxon>
        <taxon>Muribaculaceae</taxon>
        <taxon>Sodaliphilus</taxon>
    </lineage>
</organism>
<dbReference type="PANTHER" id="PTHR11080">
    <property type="entry name" value="PYRAZINAMIDASE/NICOTINAMIDASE"/>
    <property type="match status" value="1"/>
</dbReference>
<protein>
    <submittedName>
        <fullName evidence="3">Isochorismatase family protein</fullName>
    </submittedName>
</protein>
<dbReference type="RefSeq" id="WP_154327867.1">
    <property type="nucleotide sequence ID" value="NZ_CP045696.1"/>
</dbReference>
<accession>A0A6L5X7K2</accession>